<protein>
    <submittedName>
        <fullName evidence="1">Uncharacterized protein</fullName>
    </submittedName>
</protein>
<evidence type="ECO:0000313" key="1">
    <source>
        <dbReference type="EMBL" id="KAG6517796.1"/>
    </source>
</evidence>
<proteinExistence type="predicted"/>
<evidence type="ECO:0000313" key="2">
    <source>
        <dbReference type="Proteomes" id="UP000734854"/>
    </source>
</evidence>
<name>A0A8J5GZX2_ZINOF</name>
<organism evidence="1 2">
    <name type="scientific">Zingiber officinale</name>
    <name type="common">Ginger</name>
    <name type="synonym">Amomum zingiber</name>
    <dbReference type="NCBI Taxonomy" id="94328"/>
    <lineage>
        <taxon>Eukaryota</taxon>
        <taxon>Viridiplantae</taxon>
        <taxon>Streptophyta</taxon>
        <taxon>Embryophyta</taxon>
        <taxon>Tracheophyta</taxon>
        <taxon>Spermatophyta</taxon>
        <taxon>Magnoliopsida</taxon>
        <taxon>Liliopsida</taxon>
        <taxon>Zingiberales</taxon>
        <taxon>Zingiberaceae</taxon>
        <taxon>Zingiber</taxon>
    </lineage>
</organism>
<comment type="caution">
    <text evidence="1">The sequence shown here is derived from an EMBL/GenBank/DDBJ whole genome shotgun (WGS) entry which is preliminary data.</text>
</comment>
<sequence length="147" mass="16588">MTSSSHPAGGRRTVFLGVDVGTGGSRAVNDGSFHLDVRPFLGERSHLIGQKYMWFMIFSKCTNYCLRRKSHTLPDSTVSEGFFYRSPAKSWKNDQIMNHAFSRLQLSHLDISDPEKSNDNKSLSCRALISLIDEGGKQVYLWQPFSP</sequence>
<reference evidence="1 2" key="1">
    <citation type="submission" date="2020-08" db="EMBL/GenBank/DDBJ databases">
        <title>Plant Genome Project.</title>
        <authorList>
            <person name="Zhang R.-G."/>
        </authorList>
    </citation>
    <scope>NUCLEOTIDE SEQUENCE [LARGE SCALE GENOMIC DNA]</scope>
    <source>
        <tissue evidence="1">Rhizome</tissue>
    </source>
</reference>
<dbReference type="Proteomes" id="UP000734854">
    <property type="component" value="Unassembled WGS sequence"/>
</dbReference>
<keyword evidence="2" id="KW-1185">Reference proteome</keyword>
<dbReference type="AlphaFoldDB" id="A0A8J5GZX2"/>
<dbReference type="EMBL" id="JACMSC010000006">
    <property type="protein sequence ID" value="KAG6517796.1"/>
    <property type="molecule type" value="Genomic_DNA"/>
</dbReference>
<accession>A0A8J5GZX2</accession>
<gene>
    <name evidence="1" type="ORF">ZIOFF_021195</name>
</gene>